<reference evidence="9 10" key="1">
    <citation type="submission" date="2015-12" db="EMBL/GenBank/DDBJ databases">
        <title>Draft genome of the nematode, Onchocerca flexuosa.</title>
        <authorList>
            <person name="Mitreva M."/>
        </authorList>
    </citation>
    <scope>NUCLEOTIDE SEQUENCE [LARGE SCALE GENOMIC DNA]</scope>
    <source>
        <strain evidence="9">Red Deer</strain>
    </source>
</reference>
<dbReference type="GO" id="GO:0045202">
    <property type="term" value="C:synapse"/>
    <property type="evidence" value="ECO:0007669"/>
    <property type="project" value="UniProtKB-SubCell"/>
</dbReference>
<organism evidence="9 10">
    <name type="scientific">Onchocerca flexuosa</name>
    <dbReference type="NCBI Taxonomy" id="387005"/>
    <lineage>
        <taxon>Eukaryota</taxon>
        <taxon>Metazoa</taxon>
        <taxon>Ecdysozoa</taxon>
        <taxon>Nematoda</taxon>
        <taxon>Chromadorea</taxon>
        <taxon>Rhabditida</taxon>
        <taxon>Spirurina</taxon>
        <taxon>Spiruromorpha</taxon>
        <taxon>Filarioidea</taxon>
        <taxon>Onchocercidae</taxon>
        <taxon>Onchocerca</taxon>
    </lineage>
</organism>
<dbReference type="PANTHER" id="PTHR23354">
    <property type="entry name" value="NUCLEOLAR PROTEIN 7/ESTROGEN RECEPTOR COACTIVATOR-RELATED"/>
    <property type="match status" value="1"/>
</dbReference>
<feature type="region of interest" description="Disordered" evidence="7">
    <location>
        <begin position="84"/>
        <end position="112"/>
    </location>
</feature>
<dbReference type="OrthoDB" id="10065050at2759"/>
<dbReference type="AlphaFoldDB" id="A0A238BUQ1"/>
<dbReference type="GO" id="GO:0012505">
    <property type="term" value="C:endomembrane system"/>
    <property type="evidence" value="ECO:0007669"/>
    <property type="project" value="UniProtKB-SubCell"/>
</dbReference>
<dbReference type="InterPro" id="IPR000195">
    <property type="entry name" value="Rab-GAP-TBC_dom"/>
</dbReference>
<comment type="subcellular location">
    <subcellularLocation>
        <location evidence="1">Cytoplasmic vesicle membrane</location>
    </subcellularLocation>
    <subcellularLocation>
        <location evidence="2">Endomembrane system</location>
        <topology evidence="2">Peripheral membrane protein</topology>
    </subcellularLocation>
    <subcellularLocation>
        <location evidence="6">Synapse</location>
    </subcellularLocation>
</comment>
<keyword evidence="4" id="KW-0472">Membrane</keyword>
<dbReference type="GO" id="GO:0030659">
    <property type="term" value="C:cytoplasmic vesicle membrane"/>
    <property type="evidence" value="ECO:0007669"/>
    <property type="project" value="UniProtKB-SubCell"/>
</dbReference>
<keyword evidence="3" id="KW-0770">Synapse</keyword>
<dbReference type="Gene3D" id="1.10.472.80">
    <property type="entry name" value="Ypt/Rab-GAP domain of gyp1p, domain 3"/>
    <property type="match status" value="1"/>
</dbReference>
<dbReference type="EMBL" id="KZ270005">
    <property type="protein sequence ID" value="OZC08636.1"/>
    <property type="molecule type" value="Genomic_DNA"/>
</dbReference>
<evidence type="ECO:0000313" key="10">
    <source>
        <dbReference type="Proteomes" id="UP000242913"/>
    </source>
</evidence>
<evidence type="ECO:0000256" key="7">
    <source>
        <dbReference type="SAM" id="MobiDB-lite"/>
    </source>
</evidence>
<evidence type="ECO:0000256" key="6">
    <source>
        <dbReference type="ARBA" id="ARBA00034103"/>
    </source>
</evidence>
<protein>
    <recommendedName>
        <fullName evidence="8">TLDc domain-containing protein</fullName>
    </recommendedName>
</protein>
<evidence type="ECO:0000256" key="1">
    <source>
        <dbReference type="ARBA" id="ARBA00004156"/>
    </source>
</evidence>
<dbReference type="PANTHER" id="PTHR23354:SF122">
    <property type="entry name" value="GTPASE-ACTIVATING PROTEIN SKYWALKER"/>
    <property type="match status" value="1"/>
</dbReference>
<proteinExistence type="predicted"/>
<evidence type="ECO:0000313" key="9">
    <source>
        <dbReference type="EMBL" id="OZC08636.1"/>
    </source>
</evidence>
<dbReference type="InterPro" id="IPR006571">
    <property type="entry name" value="TLDc_dom"/>
</dbReference>
<sequence length="571" mass="65408">MWLNSRMSSCHKEMEIRWAIYCKLGYIASFAVFPSSKSFPWKLFAHRLTKVLLISDVHTNATEVRDKEQAPFFYLAPISTVTSSSDVEDDEAGPSSTELPTTPIRPTPSALQRTESNTTFLSRLSDRLRRSFHLTSNKQSVKFLASDEVAETFTSYANIKIVNYNESYDSIELVRQILQRNRSSELIQPILALFLHYMSESDAYACVVRILKHHSNYMKGSALASKAASYTLLTLVKVHKVAVYKALKNWIGSSDENILATALQSWPRWIFCALPFEHLICIIDCYLYEGNKILMRVAITLLNIWHKNTRIPDDLTEKTCQQRIDLFVEKIIQSIRHGNISVTALLVTATRIRNFSNTKIARFQEKYEKMILKSEGPNLPAVDLPAMHIKPFISSIVSPEIAFQLMCHLPEKYQLRTPMLVYNLSDDGTSFYRLWMKIDEAESTLIIIKTDKNEVLGAFCDEPWENRTKTRERGSGKYFGGGFSFVWNLDENNQLNKYDWKEGQAECFMAAPYEREPTVLMIGGNAIYIVDELINGSSLPSNTFRNPELVKDGTFKINDMEVICNCEVLRY</sequence>
<dbReference type="InterPro" id="IPR035969">
    <property type="entry name" value="Rab-GAP_TBC_sf"/>
</dbReference>
<evidence type="ECO:0000256" key="3">
    <source>
        <dbReference type="ARBA" id="ARBA00023018"/>
    </source>
</evidence>
<gene>
    <name evidence="9" type="ORF">X798_04317</name>
</gene>
<dbReference type="SUPFAM" id="SSF47923">
    <property type="entry name" value="Ypt/Rab-GAP domain of gyp1p"/>
    <property type="match status" value="1"/>
</dbReference>
<keyword evidence="5" id="KW-0968">Cytoplasmic vesicle</keyword>
<evidence type="ECO:0000256" key="5">
    <source>
        <dbReference type="ARBA" id="ARBA00023329"/>
    </source>
</evidence>
<accession>A0A238BUQ1</accession>
<dbReference type="Pfam" id="PF07534">
    <property type="entry name" value="TLD"/>
    <property type="match status" value="1"/>
</dbReference>
<dbReference type="Pfam" id="PF00566">
    <property type="entry name" value="RabGAP-TBC"/>
    <property type="match status" value="1"/>
</dbReference>
<dbReference type="SMART" id="SM00584">
    <property type="entry name" value="TLDc"/>
    <property type="match status" value="1"/>
</dbReference>
<evidence type="ECO:0000259" key="8">
    <source>
        <dbReference type="PROSITE" id="PS51886"/>
    </source>
</evidence>
<feature type="domain" description="TLDc" evidence="8">
    <location>
        <begin position="395"/>
        <end position="566"/>
    </location>
</feature>
<keyword evidence="10" id="KW-1185">Reference proteome</keyword>
<evidence type="ECO:0000256" key="4">
    <source>
        <dbReference type="ARBA" id="ARBA00023136"/>
    </source>
</evidence>
<dbReference type="Proteomes" id="UP000242913">
    <property type="component" value="Unassembled WGS sequence"/>
</dbReference>
<dbReference type="PROSITE" id="PS51886">
    <property type="entry name" value="TLDC"/>
    <property type="match status" value="1"/>
</dbReference>
<name>A0A238BUQ1_9BILA</name>
<evidence type="ECO:0000256" key="2">
    <source>
        <dbReference type="ARBA" id="ARBA00004184"/>
    </source>
</evidence>